<dbReference type="InterPro" id="IPR011009">
    <property type="entry name" value="Kinase-like_dom_sf"/>
</dbReference>
<dbReference type="AlphaFoldDB" id="A0A3E0H9K5"/>
<evidence type="ECO:0000256" key="2">
    <source>
        <dbReference type="ARBA" id="ARBA00022840"/>
    </source>
</evidence>
<evidence type="ECO:0000256" key="1">
    <source>
        <dbReference type="ARBA" id="ARBA00022741"/>
    </source>
</evidence>
<accession>A0A3E0H9K5</accession>
<proteinExistence type="predicted"/>
<reference evidence="4 5" key="1">
    <citation type="submission" date="2018-08" db="EMBL/GenBank/DDBJ databases">
        <title>Genomic Encyclopedia of Type Strains, Phase IV (KMG-IV): sequencing the most valuable type-strain genomes for metagenomic binning, comparative biology and taxonomic classification.</title>
        <authorList>
            <person name="Goeker M."/>
        </authorList>
    </citation>
    <scope>NUCLEOTIDE SEQUENCE [LARGE SCALE GENOMIC DNA]</scope>
    <source>
        <strain evidence="4 5">DSM 26022</strain>
    </source>
</reference>
<dbReference type="Proteomes" id="UP000256774">
    <property type="component" value="Unassembled WGS sequence"/>
</dbReference>
<dbReference type="OrthoDB" id="9809275at2"/>
<keyword evidence="1" id="KW-0547">Nucleotide-binding</keyword>
<dbReference type="GO" id="GO:0005524">
    <property type="term" value="F:ATP binding"/>
    <property type="evidence" value="ECO:0007669"/>
    <property type="project" value="UniProtKB-KW"/>
</dbReference>
<gene>
    <name evidence="4" type="ORF">DFR26_0556</name>
</gene>
<dbReference type="PANTHER" id="PTHR33540:SF1">
    <property type="entry name" value="N-ACETYLMURAMATE_N-ACETYLGLUCOSAMINE KINASE"/>
    <property type="match status" value="1"/>
</dbReference>
<evidence type="ECO:0000259" key="3">
    <source>
        <dbReference type="Pfam" id="PF01636"/>
    </source>
</evidence>
<feature type="domain" description="Aminoglycoside phosphotransferase" evidence="3">
    <location>
        <begin position="32"/>
        <end position="255"/>
    </location>
</feature>
<evidence type="ECO:0000313" key="4">
    <source>
        <dbReference type="EMBL" id="REH40355.1"/>
    </source>
</evidence>
<evidence type="ECO:0000313" key="5">
    <source>
        <dbReference type="Proteomes" id="UP000256774"/>
    </source>
</evidence>
<protein>
    <recommendedName>
        <fullName evidence="3">Aminoglycoside phosphotransferase domain-containing protein</fullName>
    </recommendedName>
</protein>
<sequence length="349" mass="38801">MSSDDRAQQLAQWLQAWHKGQPQWPAASGSLTMISGDASFRRYFRQAYAQGSLIAVDAPPEKEDCHPFVAIAGALHDHGLCVPQVLAWSSSQGFMLLSDLGDTLLGTELSEASVNTLYGAAMTAIIDMLDCPAPSNYALPAYDHARLMTEMRLLSDWFIPQLLGMELSAAEAAELDAQFALLADAIAEQPTGFVHRDFHSRNLMLTPEGELGIIDFQDAVTGPMTYDLMSLLRDAYVAWPATDVARWIAQFHRQLQQTGKLDRSVSLVTFTRWCDLMAAQRHLKVLGIFARLSIRDGKHGYLNDMPLVYRYLLDELAPYAEFAPLRALLVRLLPTYLARQPSPLLAAYL</sequence>
<dbReference type="PANTHER" id="PTHR33540">
    <property type="entry name" value="TRNA THREONYLCARBAMOYLADENOSINE BIOSYNTHESIS PROTEIN TSAE"/>
    <property type="match status" value="1"/>
</dbReference>
<keyword evidence="5" id="KW-1185">Reference proteome</keyword>
<dbReference type="Gene3D" id="3.30.200.20">
    <property type="entry name" value="Phosphorylase Kinase, domain 1"/>
    <property type="match status" value="1"/>
</dbReference>
<dbReference type="EMBL" id="QUNR01000001">
    <property type="protein sequence ID" value="REH40355.1"/>
    <property type="molecule type" value="Genomic_DNA"/>
</dbReference>
<dbReference type="Gene3D" id="3.90.1200.10">
    <property type="match status" value="1"/>
</dbReference>
<organism evidence="4 5">
    <name type="scientific">Paraperlucidibaca baekdonensis</name>
    <dbReference type="NCBI Taxonomy" id="748120"/>
    <lineage>
        <taxon>Bacteria</taxon>
        <taxon>Pseudomonadati</taxon>
        <taxon>Pseudomonadota</taxon>
        <taxon>Gammaproteobacteria</taxon>
        <taxon>Moraxellales</taxon>
        <taxon>Moraxellaceae</taxon>
        <taxon>Paraperlucidibaca</taxon>
    </lineage>
</organism>
<comment type="caution">
    <text evidence="4">The sequence shown here is derived from an EMBL/GenBank/DDBJ whole genome shotgun (WGS) entry which is preliminary data.</text>
</comment>
<dbReference type="Pfam" id="PF01636">
    <property type="entry name" value="APH"/>
    <property type="match status" value="1"/>
</dbReference>
<dbReference type="SUPFAM" id="SSF56112">
    <property type="entry name" value="Protein kinase-like (PK-like)"/>
    <property type="match status" value="1"/>
</dbReference>
<dbReference type="RefSeq" id="WP_116207397.1">
    <property type="nucleotide sequence ID" value="NZ_QUNR01000001.1"/>
</dbReference>
<name>A0A3E0H9K5_9GAMM</name>
<dbReference type="InterPro" id="IPR002575">
    <property type="entry name" value="Aminoglycoside_PTrfase"/>
</dbReference>
<keyword evidence="2" id="KW-0067">ATP-binding</keyword>